<reference evidence="2" key="1">
    <citation type="submission" date="2020-11" db="EMBL/GenBank/DDBJ databases">
        <authorList>
            <person name="Tran Van P."/>
        </authorList>
    </citation>
    <scope>NUCLEOTIDE SEQUENCE</scope>
</reference>
<sequence length="176" mass="19935">MLLLIRMPYEYGFAIPGKIMTTKSSNLMSEANSQEFFQGEESVPGKMPSRQQSPIHQEKSENSAGTDLEKGYLATSVNHSNNQWSISLVIARMKTLVEESLEGQSHQLQPNALENWVNLMSCLSRFVNTFNGFRINSTETSDQVNSSLPSRWLCSDIRTLITDFTKMVQYLRSSRS</sequence>
<keyword evidence="3" id="KW-1185">Reference proteome</keyword>
<evidence type="ECO:0000313" key="2">
    <source>
        <dbReference type="EMBL" id="CAD7279498.1"/>
    </source>
</evidence>
<dbReference type="AlphaFoldDB" id="A0A7R9BQ85"/>
<name>A0A7R9BQ85_9CRUS</name>
<dbReference type="EMBL" id="CAJPEX010001658">
    <property type="protein sequence ID" value="CAG0919650.1"/>
    <property type="molecule type" value="Genomic_DNA"/>
</dbReference>
<accession>A0A7R9BQ85</accession>
<evidence type="ECO:0000256" key="1">
    <source>
        <dbReference type="SAM" id="MobiDB-lite"/>
    </source>
</evidence>
<dbReference type="Proteomes" id="UP000678499">
    <property type="component" value="Unassembled WGS sequence"/>
</dbReference>
<evidence type="ECO:0000313" key="3">
    <source>
        <dbReference type="Proteomes" id="UP000678499"/>
    </source>
</evidence>
<dbReference type="EMBL" id="OA883695">
    <property type="protein sequence ID" value="CAD7279498.1"/>
    <property type="molecule type" value="Genomic_DNA"/>
</dbReference>
<protein>
    <submittedName>
        <fullName evidence="2">Uncharacterized protein</fullName>
    </submittedName>
</protein>
<gene>
    <name evidence="2" type="ORF">NMOB1V02_LOCUS7170</name>
</gene>
<organism evidence="2">
    <name type="scientific">Notodromas monacha</name>
    <dbReference type="NCBI Taxonomy" id="399045"/>
    <lineage>
        <taxon>Eukaryota</taxon>
        <taxon>Metazoa</taxon>
        <taxon>Ecdysozoa</taxon>
        <taxon>Arthropoda</taxon>
        <taxon>Crustacea</taxon>
        <taxon>Oligostraca</taxon>
        <taxon>Ostracoda</taxon>
        <taxon>Podocopa</taxon>
        <taxon>Podocopida</taxon>
        <taxon>Cypridocopina</taxon>
        <taxon>Cypridoidea</taxon>
        <taxon>Cyprididae</taxon>
        <taxon>Notodromas</taxon>
    </lineage>
</organism>
<proteinExistence type="predicted"/>
<feature type="region of interest" description="Disordered" evidence="1">
    <location>
        <begin position="34"/>
        <end position="65"/>
    </location>
</feature>